<sequence>MATTTTFTTTTTQELVAPPATAPINIQSANFTSANPSLGESPGDSGYESSWPSLSEAAAWSPTPGPKRLANLMSGHSHFDGLDSSPFDKNVPFVPHARYCSDNKKRNDKGQLQQPQILTQSQEVQEQQQSTRQGKGQRRRARTQAYQAKRMAQLQAIPLVDLTSPVMEEDDPHGPNLGPMELPIPLSAIPRGWLYEDVSSSLADDILIALPKREWIYESTGPMSMDAKSFVVMSWNLLSPRLCHPLRLDAGCEPVFLEWAYRREAILNQIAFTDADIICLQELELRDYEEYFCPHMTRLGFRSIHAYKMNVYEMRDGCAIFYRDSRFKLINEHVLRFNQVELDDYNVKRPSMARDTAIRFNLFHNLAIVALLENKRTKRQVQVATTHLLADPAFPDAKMLQTAILTSRLEELKAESMAKLSSGSNSANGHHGSTAILQTTSGSCHGNNNNNSNQSTQHIPTILAGDFNSLPDSSVVQFLKSGQIETCHFGGNDFGRFTRAHSKYFYHRLGLADSYKSSILPFTNATRHFQGTIDYLLYDPSSLGLVGFMDHFEVDPVWAAAHITKSSRTEGLCSSASTANMSSSDLDSELEQDLVSSPSSSSLDSMSSPLSSARGKRAARKALKKKSHQGLDFSKLFLSDAPSAETSVSATANKKDSPSQKRATLPTALPSQYFPSDHIPLVALFREREYLLALSSSSGSQ</sequence>
<dbReference type="Pfam" id="PF03372">
    <property type="entry name" value="Exo_endo_phos"/>
    <property type="match status" value="1"/>
</dbReference>
<feature type="compositionally biased region" description="Low complexity" evidence="1">
    <location>
        <begin position="593"/>
        <end position="613"/>
    </location>
</feature>
<organism evidence="3 4">
    <name type="scientific">Linnemannia gamsii</name>
    <dbReference type="NCBI Taxonomy" id="64522"/>
    <lineage>
        <taxon>Eukaryota</taxon>
        <taxon>Fungi</taxon>
        <taxon>Fungi incertae sedis</taxon>
        <taxon>Mucoromycota</taxon>
        <taxon>Mortierellomycotina</taxon>
        <taxon>Mortierellomycetes</taxon>
        <taxon>Mortierellales</taxon>
        <taxon>Mortierellaceae</taxon>
        <taxon>Linnemannia</taxon>
    </lineage>
</organism>
<feature type="domain" description="Endonuclease/exonuclease/phosphatase" evidence="2">
    <location>
        <begin position="233"/>
        <end position="545"/>
    </location>
</feature>
<dbReference type="PANTHER" id="PTHR12121:SF36">
    <property type="entry name" value="ENDONUCLEASE_EXONUCLEASE_PHOSPHATASE DOMAIN-CONTAINING PROTEIN"/>
    <property type="match status" value="1"/>
</dbReference>
<dbReference type="InterPro" id="IPR005135">
    <property type="entry name" value="Endo/exonuclease/phosphatase"/>
</dbReference>
<keyword evidence="4" id="KW-1185">Reference proteome</keyword>
<dbReference type="InterPro" id="IPR050410">
    <property type="entry name" value="CCR4/nocturin_mRNA_transcr"/>
</dbReference>
<gene>
    <name evidence="3" type="primary">CCR4_2</name>
    <name evidence="3" type="ORF">BGZ96_004341</name>
</gene>
<feature type="region of interest" description="Disordered" evidence="1">
    <location>
        <begin position="647"/>
        <end position="666"/>
    </location>
</feature>
<feature type="compositionally biased region" description="Low complexity" evidence="1">
    <location>
        <begin position="119"/>
        <end position="133"/>
    </location>
</feature>
<dbReference type="InterPro" id="IPR036691">
    <property type="entry name" value="Endo/exonu/phosph_ase_sf"/>
</dbReference>
<dbReference type="Proteomes" id="UP001194696">
    <property type="component" value="Unassembled WGS sequence"/>
</dbReference>
<dbReference type="Gene3D" id="3.60.10.10">
    <property type="entry name" value="Endonuclease/exonuclease/phosphatase"/>
    <property type="match status" value="1"/>
</dbReference>
<protein>
    <submittedName>
        <fullName evidence="3">Glucose-repressible alcohol dehydrogenase transcriptional effector</fullName>
    </submittedName>
</protein>
<evidence type="ECO:0000256" key="1">
    <source>
        <dbReference type="SAM" id="MobiDB-lite"/>
    </source>
</evidence>
<feature type="region of interest" description="Disordered" evidence="1">
    <location>
        <begin position="119"/>
        <end position="145"/>
    </location>
</feature>
<feature type="compositionally biased region" description="Polar residues" evidence="1">
    <location>
        <begin position="24"/>
        <end position="38"/>
    </location>
</feature>
<feature type="compositionally biased region" description="Basic residues" evidence="1">
    <location>
        <begin position="614"/>
        <end position="626"/>
    </location>
</feature>
<dbReference type="SUPFAM" id="SSF56219">
    <property type="entry name" value="DNase I-like"/>
    <property type="match status" value="1"/>
</dbReference>
<accession>A0ABQ7K5U7</accession>
<comment type="caution">
    <text evidence="3">The sequence shown here is derived from an EMBL/GenBank/DDBJ whole genome shotgun (WGS) entry which is preliminary data.</text>
</comment>
<proteinExistence type="predicted"/>
<feature type="compositionally biased region" description="Low complexity" evidence="1">
    <location>
        <begin position="1"/>
        <end position="12"/>
    </location>
</feature>
<name>A0ABQ7K5U7_9FUNG</name>
<reference evidence="3 4" key="1">
    <citation type="journal article" date="2020" name="Fungal Divers.">
        <title>Resolving the Mortierellaceae phylogeny through synthesis of multi-gene phylogenetics and phylogenomics.</title>
        <authorList>
            <person name="Vandepol N."/>
            <person name="Liber J."/>
            <person name="Desiro A."/>
            <person name="Na H."/>
            <person name="Kennedy M."/>
            <person name="Barry K."/>
            <person name="Grigoriev I.V."/>
            <person name="Miller A.N."/>
            <person name="O'Donnell K."/>
            <person name="Stajich J.E."/>
            <person name="Bonito G."/>
        </authorList>
    </citation>
    <scope>NUCLEOTIDE SEQUENCE [LARGE SCALE GENOMIC DNA]</scope>
    <source>
        <strain evidence="3 4">AD045</strain>
    </source>
</reference>
<evidence type="ECO:0000259" key="2">
    <source>
        <dbReference type="Pfam" id="PF03372"/>
    </source>
</evidence>
<evidence type="ECO:0000313" key="3">
    <source>
        <dbReference type="EMBL" id="KAG0292307.1"/>
    </source>
</evidence>
<dbReference type="EMBL" id="JAAAIM010000203">
    <property type="protein sequence ID" value="KAG0292307.1"/>
    <property type="molecule type" value="Genomic_DNA"/>
</dbReference>
<feature type="region of interest" description="Disordered" evidence="1">
    <location>
        <begin position="587"/>
        <end position="626"/>
    </location>
</feature>
<feature type="region of interest" description="Disordered" evidence="1">
    <location>
        <begin position="1"/>
        <end position="62"/>
    </location>
</feature>
<dbReference type="PANTHER" id="PTHR12121">
    <property type="entry name" value="CARBON CATABOLITE REPRESSOR PROTEIN 4"/>
    <property type="match status" value="1"/>
</dbReference>
<evidence type="ECO:0000313" key="4">
    <source>
        <dbReference type="Proteomes" id="UP001194696"/>
    </source>
</evidence>